<dbReference type="InterPro" id="IPR017853">
    <property type="entry name" value="GH"/>
</dbReference>
<dbReference type="Pfam" id="PF00704">
    <property type="entry name" value="Glyco_hydro_18"/>
    <property type="match status" value="1"/>
</dbReference>
<comment type="similarity">
    <text evidence="4">Belongs to the glycosyl hydrolase 18 family.</text>
</comment>
<dbReference type="Gene3D" id="2.30.30.40">
    <property type="entry name" value="SH3 Domains"/>
    <property type="match status" value="1"/>
</dbReference>
<keyword evidence="7" id="KW-1185">Reference proteome</keyword>
<dbReference type="EMBL" id="FUYH01000002">
    <property type="protein sequence ID" value="SKA78578.1"/>
    <property type="molecule type" value="Genomic_DNA"/>
</dbReference>
<dbReference type="PROSITE" id="PS51910">
    <property type="entry name" value="GH18_2"/>
    <property type="match status" value="1"/>
</dbReference>
<evidence type="ECO:0000256" key="1">
    <source>
        <dbReference type="ARBA" id="ARBA00022801"/>
    </source>
</evidence>
<dbReference type="RefSeq" id="WP_078695447.1">
    <property type="nucleotide sequence ID" value="NZ_FUYH01000002.1"/>
</dbReference>
<gene>
    <name evidence="6" type="ORF">SAMN05443428_102153</name>
</gene>
<reference evidence="7" key="1">
    <citation type="submission" date="2017-02" db="EMBL/GenBank/DDBJ databases">
        <authorList>
            <person name="Varghese N."/>
            <person name="Submissions S."/>
        </authorList>
    </citation>
    <scope>NUCLEOTIDE SEQUENCE [LARGE SCALE GENOMIC DNA]</scope>
    <source>
        <strain evidence="7">USBA 833</strain>
    </source>
</reference>
<evidence type="ECO:0000313" key="6">
    <source>
        <dbReference type="EMBL" id="SKA78578.1"/>
    </source>
</evidence>
<dbReference type="PROSITE" id="PS01095">
    <property type="entry name" value="GH18_1"/>
    <property type="match status" value="1"/>
</dbReference>
<evidence type="ECO:0000259" key="5">
    <source>
        <dbReference type="PROSITE" id="PS51910"/>
    </source>
</evidence>
<dbReference type="OrthoDB" id="9775889at2"/>
<dbReference type="Gene3D" id="3.10.50.10">
    <property type="match status" value="2"/>
</dbReference>
<name>A0A1T4WNX0_9CLOT</name>
<dbReference type="Gene3D" id="3.20.20.80">
    <property type="entry name" value="Glycosidases"/>
    <property type="match status" value="2"/>
</dbReference>
<dbReference type="GO" id="GO:0005975">
    <property type="term" value="P:carbohydrate metabolic process"/>
    <property type="evidence" value="ECO:0007669"/>
    <property type="project" value="InterPro"/>
</dbReference>
<evidence type="ECO:0000256" key="3">
    <source>
        <dbReference type="RuleBase" id="RU000489"/>
    </source>
</evidence>
<keyword evidence="2 3" id="KW-0326">Glycosidase</keyword>
<keyword evidence="1 3" id="KW-0378">Hydrolase</keyword>
<dbReference type="PANTHER" id="PTHR46066">
    <property type="entry name" value="CHITINASE DOMAIN-CONTAINING PROTEIN 1 FAMILY MEMBER"/>
    <property type="match status" value="1"/>
</dbReference>
<dbReference type="InterPro" id="IPR001579">
    <property type="entry name" value="Glyco_hydro_18_chit_AS"/>
</dbReference>
<dbReference type="InterPro" id="IPR029070">
    <property type="entry name" value="Chitinase_insertion_sf"/>
</dbReference>
<dbReference type="AlphaFoldDB" id="A0A1T4WNX0"/>
<proteinExistence type="inferred from homology"/>
<dbReference type="SMART" id="SM00636">
    <property type="entry name" value="Glyco_18"/>
    <property type="match status" value="1"/>
</dbReference>
<dbReference type="PANTHER" id="PTHR46066:SF2">
    <property type="entry name" value="CHITINASE DOMAIN-CONTAINING PROTEIN 1"/>
    <property type="match status" value="1"/>
</dbReference>
<feature type="domain" description="GH18" evidence="5">
    <location>
        <begin position="163"/>
        <end position="556"/>
    </location>
</feature>
<dbReference type="GO" id="GO:0008061">
    <property type="term" value="F:chitin binding"/>
    <property type="evidence" value="ECO:0007669"/>
    <property type="project" value="InterPro"/>
</dbReference>
<protein>
    <submittedName>
        <fullName evidence="6">Glycosyl hydrolases family 18</fullName>
    </submittedName>
</protein>
<dbReference type="STRING" id="1147123.SAMN05443428_102153"/>
<evidence type="ECO:0000313" key="7">
    <source>
        <dbReference type="Proteomes" id="UP000190105"/>
    </source>
</evidence>
<evidence type="ECO:0000256" key="2">
    <source>
        <dbReference type="ARBA" id="ARBA00023295"/>
    </source>
</evidence>
<evidence type="ECO:0000256" key="4">
    <source>
        <dbReference type="RuleBase" id="RU004453"/>
    </source>
</evidence>
<dbReference type="InterPro" id="IPR011583">
    <property type="entry name" value="Chitinase_II/V-like_cat"/>
</dbReference>
<dbReference type="InterPro" id="IPR001223">
    <property type="entry name" value="Glyco_hydro18_cat"/>
</dbReference>
<dbReference type="GO" id="GO:0004553">
    <property type="term" value="F:hydrolase activity, hydrolyzing O-glycosyl compounds"/>
    <property type="evidence" value="ECO:0007669"/>
    <property type="project" value="InterPro"/>
</dbReference>
<dbReference type="Proteomes" id="UP000190105">
    <property type="component" value="Unassembled WGS sequence"/>
</dbReference>
<dbReference type="SUPFAM" id="SSF51445">
    <property type="entry name" value="(Trans)glycosidases"/>
    <property type="match status" value="1"/>
</dbReference>
<accession>A0A1T4WNX0</accession>
<sequence length="556" mass="63731">MKRLKSSLIIALTFIFLFQINIEAFAAAKFQSYKAIVIAQKLYIRKTPSSKGKITGSLSKGQIVDIIGASGKYLKTPKGYIYSSYVKKYIPPKLDVYVSVKEDMPLLLSPDGDLDERYAVEGKKYKVTGDTGGYYKIDYYGKLRYIPKQNAQILKGLNYKDNITLGFIYVNGKQYNQRFMDDEKDYVNRKSTDTGLDVLCPTWFEMSYKDDTVDIVDKGDSDFVKTAHKNGYQVWATFFESSPERASRIFSDDTLSSNIIDNIIKYAKDYNIDGINIDFEGLGLSNKDGFTKFVSKFYNSAKYSNLLVSIDITKPEVSSYNFYNRAELSKYCNYMILMAYGEHGGSFKEAGSVASYNWTEKAISDTLNFGVPKDKLILGVPFYTYDYAVIDVNLPYDSVVLLKKGDIYTSEVLSDEAKNKDIKYGTFKYISSTENFYKVSDEKGENIYYIPLESGTLVKANTIKRFVVGYESLKLQTLNDRMSENNGTAYYDESVKQYIAEYYKDNLKHTAWVENKDTLSWRIDLLNKYNLKGLAAWQLYYETEDMLKTIKDKLNK</sequence>
<organism evidence="6 7">
    <name type="scientific">Caloramator quimbayensis</name>
    <dbReference type="NCBI Taxonomy" id="1147123"/>
    <lineage>
        <taxon>Bacteria</taxon>
        <taxon>Bacillati</taxon>
        <taxon>Bacillota</taxon>
        <taxon>Clostridia</taxon>
        <taxon>Eubacteriales</taxon>
        <taxon>Clostridiaceae</taxon>
        <taxon>Caloramator</taxon>
    </lineage>
</organism>